<dbReference type="PROSITE" id="PS51462">
    <property type="entry name" value="NUDIX"/>
    <property type="match status" value="1"/>
</dbReference>
<sequence length="140" mass="15872">MTRVAVAIITNKKHQVLIARRPAGKVMEGCWEFPGGKVELGETPEECLVRELKEEMDLTVMAGRFISEISYDYDWGEVKLLAFETHIVEGEPQLLEHDAMVWVSLEGMGDYGMTPADEPLIEDLLQWIREKTSFEGETKG</sequence>
<evidence type="ECO:0000256" key="12">
    <source>
        <dbReference type="RuleBase" id="RU003476"/>
    </source>
</evidence>
<dbReference type="EMBL" id="JBCITM010000001">
    <property type="protein sequence ID" value="MEN1758999.1"/>
    <property type="molecule type" value="Genomic_DNA"/>
</dbReference>
<keyword evidence="5" id="KW-0479">Metal-binding</keyword>
<keyword evidence="15" id="KW-1185">Reference proteome</keyword>
<dbReference type="NCBIfam" id="TIGR00586">
    <property type="entry name" value="mutt"/>
    <property type="match status" value="1"/>
</dbReference>
<evidence type="ECO:0000256" key="11">
    <source>
        <dbReference type="ARBA" id="ARBA00038905"/>
    </source>
</evidence>
<dbReference type="InterPro" id="IPR003561">
    <property type="entry name" value="Mutator_MutT"/>
</dbReference>
<comment type="catalytic activity">
    <reaction evidence="10">
        <text>8-oxo-dGTP + H2O = 8-oxo-dGMP + diphosphate + H(+)</text>
        <dbReference type="Rhea" id="RHEA:31575"/>
        <dbReference type="ChEBI" id="CHEBI:15377"/>
        <dbReference type="ChEBI" id="CHEBI:15378"/>
        <dbReference type="ChEBI" id="CHEBI:33019"/>
        <dbReference type="ChEBI" id="CHEBI:63224"/>
        <dbReference type="ChEBI" id="CHEBI:77896"/>
        <dbReference type="EC" id="3.6.1.55"/>
    </reaction>
</comment>
<gene>
    <name evidence="14" type="primary">mutT</name>
    <name evidence="14" type="ORF">AAIG11_00810</name>
</gene>
<keyword evidence="6" id="KW-0227">DNA damage</keyword>
<name>A0ABU9VPP2_9CLOT</name>
<evidence type="ECO:0000256" key="2">
    <source>
        <dbReference type="ARBA" id="ARBA00005582"/>
    </source>
</evidence>
<evidence type="ECO:0000256" key="9">
    <source>
        <dbReference type="ARBA" id="ARBA00023204"/>
    </source>
</evidence>
<dbReference type="InterPro" id="IPR015797">
    <property type="entry name" value="NUDIX_hydrolase-like_dom_sf"/>
</dbReference>
<evidence type="ECO:0000256" key="4">
    <source>
        <dbReference type="ARBA" id="ARBA00022705"/>
    </source>
</evidence>
<dbReference type="InterPro" id="IPR020476">
    <property type="entry name" value="Nudix_hydrolase"/>
</dbReference>
<keyword evidence="4" id="KW-0235">DNA replication</keyword>
<dbReference type="PANTHER" id="PTHR47707">
    <property type="entry name" value="8-OXO-DGTP DIPHOSPHATASE"/>
    <property type="match status" value="1"/>
</dbReference>
<evidence type="ECO:0000256" key="1">
    <source>
        <dbReference type="ARBA" id="ARBA00001946"/>
    </source>
</evidence>
<accession>A0ABU9VPP2</accession>
<evidence type="ECO:0000256" key="8">
    <source>
        <dbReference type="ARBA" id="ARBA00022842"/>
    </source>
</evidence>
<keyword evidence="7 12" id="KW-0378">Hydrolase</keyword>
<dbReference type="PROSITE" id="PS00893">
    <property type="entry name" value="NUDIX_BOX"/>
    <property type="match status" value="1"/>
</dbReference>
<dbReference type="PRINTS" id="PR00502">
    <property type="entry name" value="NUDIXFAMILY"/>
</dbReference>
<evidence type="ECO:0000256" key="6">
    <source>
        <dbReference type="ARBA" id="ARBA00022763"/>
    </source>
</evidence>
<comment type="cofactor">
    <cofactor evidence="1">
        <name>Mg(2+)</name>
        <dbReference type="ChEBI" id="CHEBI:18420"/>
    </cofactor>
</comment>
<dbReference type="RefSeq" id="WP_343184382.1">
    <property type="nucleotide sequence ID" value="NZ_JBCITM010000001.1"/>
</dbReference>
<keyword evidence="3" id="KW-0515">Mutator protein</keyword>
<dbReference type="Pfam" id="PF00293">
    <property type="entry name" value="NUDIX"/>
    <property type="match status" value="1"/>
</dbReference>
<protein>
    <recommendedName>
        <fullName evidence="11">8-oxo-dGTP diphosphatase</fullName>
        <ecNumber evidence="11">3.6.1.55</ecNumber>
    </recommendedName>
</protein>
<dbReference type="InterPro" id="IPR047127">
    <property type="entry name" value="MutT-like"/>
</dbReference>
<dbReference type="Proteomes" id="UP001407405">
    <property type="component" value="Unassembled WGS sequence"/>
</dbReference>
<evidence type="ECO:0000256" key="3">
    <source>
        <dbReference type="ARBA" id="ARBA00022457"/>
    </source>
</evidence>
<keyword evidence="9" id="KW-0234">DNA repair</keyword>
<dbReference type="InterPro" id="IPR020084">
    <property type="entry name" value="NUDIX_hydrolase_CS"/>
</dbReference>
<feature type="domain" description="Nudix hydrolase" evidence="13">
    <location>
        <begin position="1"/>
        <end position="126"/>
    </location>
</feature>
<comment type="similarity">
    <text evidence="2 12">Belongs to the Nudix hydrolase family.</text>
</comment>
<organism evidence="14 15">
    <name type="scientific">Anoxynatronum sibiricum</name>
    <dbReference type="NCBI Taxonomy" id="210623"/>
    <lineage>
        <taxon>Bacteria</taxon>
        <taxon>Bacillati</taxon>
        <taxon>Bacillota</taxon>
        <taxon>Clostridia</taxon>
        <taxon>Eubacteriales</taxon>
        <taxon>Clostridiaceae</taxon>
        <taxon>Anoxynatronum</taxon>
    </lineage>
</organism>
<reference evidence="14 15" key="1">
    <citation type="submission" date="2024-04" db="EMBL/GenBank/DDBJ databases">
        <title>Genome sequencing and metabolic network reconstruction of aminoacids and betaine degradation by Anoxynatronum sibiricum.</title>
        <authorList>
            <person name="Detkova E.N."/>
            <person name="Boltjanskaja Y.V."/>
            <person name="Mardanov A.V."/>
            <person name="Kevbrin V."/>
        </authorList>
    </citation>
    <scope>NUCLEOTIDE SEQUENCE [LARGE SCALE GENOMIC DNA]</scope>
    <source>
        <strain evidence="14 15">Z-7981</strain>
    </source>
</reference>
<evidence type="ECO:0000256" key="5">
    <source>
        <dbReference type="ARBA" id="ARBA00022723"/>
    </source>
</evidence>
<evidence type="ECO:0000256" key="7">
    <source>
        <dbReference type="ARBA" id="ARBA00022801"/>
    </source>
</evidence>
<dbReference type="SUPFAM" id="SSF55811">
    <property type="entry name" value="Nudix"/>
    <property type="match status" value="1"/>
</dbReference>
<evidence type="ECO:0000256" key="10">
    <source>
        <dbReference type="ARBA" id="ARBA00035861"/>
    </source>
</evidence>
<keyword evidence="8" id="KW-0460">Magnesium</keyword>
<proteinExistence type="inferred from homology"/>
<dbReference type="GO" id="GO:0035539">
    <property type="term" value="F:8-oxo-7,8-dihydrodeoxyguanosine triphosphate pyrophosphatase activity"/>
    <property type="evidence" value="ECO:0007669"/>
    <property type="project" value="UniProtKB-EC"/>
</dbReference>
<dbReference type="Gene3D" id="3.90.79.10">
    <property type="entry name" value="Nucleoside Triphosphate Pyrophosphohydrolase"/>
    <property type="match status" value="1"/>
</dbReference>
<dbReference type="EC" id="3.6.1.55" evidence="11"/>
<dbReference type="CDD" id="cd03425">
    <property type="entry name" value="NUDIX_MutT_NudA_like"/>
    <property type="match status" value="1"/>
</dbReference>
<evidence type="ECO:0000313" key="15">
    <source>
        <dbReference type="Proteomes" id="UP001407405"/>
    </source>
</evidence>
<evidence type="ECO:0000313" key="14">
    <source>
        <dbReference type="EMBL" id="MEN1758999.1"/>
    </source>
</evidence>
<evidence type="ECO:0000259" key="13">
    <source>
        <dbReference type="PROSITE" id="PS51462"/>
    </source>
</evidence>
<dbReference type="PANTHER" id="PTHR47707:SF1">
    <property type="entry name" value="NUDIX HYDROLASE FAMILY PROTEIN"/>
    <property type="match status" value="1"/>
</dbReference>
<comment type="caution">
    <text evidence="14">The sequence shown here is derived from an EMBL/GenBank/DDBJ whole genome shotgun (WGS) entry which is preliminary data.</text>
</comment>
<dbReference type="InterPro" id="IPR000086">
    <property type="entry name" value="NUDIX_hydrolase_dom"/>
</dbReference>